<gene>
    <name evidence="1" type="ORF">K488DRAFT_51316</name>
</gene>
<keyword evidence="2" id="KW-1185">Reference proteome</keyword>
<proteinExistence type="predicted"/>
<name>A0ACB8QJF6_9AGAM</name>
<evidence type="ECO:0000313" key="2">
    <source>
        <dbReference type="Proteomes" id="UP000814128"/>
    </source>
</evidence>
<accession>A0ACB8QJF6</accession>
<evidence type="ECO:0000313" key="1">
    <source>
        <dbReference type="EMBL" id="KAI0031797.1"/>
    </source>
</evidence>
<dbReference type="EMBL" id="MU273567">
    <property type="protein sequence ID" value="KAI0031797.1"/>
    <property type="molecule type" value="Genomic_DNA"/>
</dbReference>
<sequence>MNGFLASVQHDELTATVLSVVESLSPRRKACLLLEHALALIESGRYGHEVEEYLDVYFRTPDLPADDVAKALLARGKARKDAAQLLLMRAELDFRSASSVDPSNREIQAQLRRDRLIHSSVAPASQRAPPEVWDRIASFIPRYFLRTWLTVSSFYRDIASRHLFRTLDLYISEDMETNHRTMDVLDRVKADPIFARRVKALRLHWSHENGEMLEVMSRILRTALREFNALREFEWIGYPELQNETVKALLQSHPNLAHVGSVGWHFDAAGVSAFRHLKRFTLRAEDDDGEADMAEVRAVLDANARTLTHLTLGAYLARPHSWDAAFCSATILNLTRLELVDTRITHAVLSRVTCAQRLVDLTLHGTLDAPQAAAVVFGADSDINGEHILLPLLSSVRIVLVGHDEDLSLYRAFVHFLRHRSHLRRLDLGNCPAELVLALLPELTGLRVLRVRIANLSDRAVDSLVAALPRMMHAIHLSSVVSLRSLSEYAAHFARFPFLSMLHLHGGARRRLQAAAMSEKEAAAQTELWLGSARRSAAAVPSLDFVGWHGEHYVVSRGPRGLMELKELPVRRRLDCGKGVDLGSEDANWMERKDVPMDYEMSGLEV</sequence>
<dbReference type="Proteomes" id="UP000814128">
    <property type="component" value="Unassembled WGS sequence"/>
</dbReference>
<reference evidence="1" key="2">
    <citation type="journal article" date="2022" name="New Phytol.">
        <title>Evolutionary transition to the ectomycorrhizal habit in the genomes of a hyperdiverse lineage of mushroom-forming fungi.</title>
        <authorList>
            <person name="Looney B."/>
            <person name="Miyauchi S."/>
            <person name="Morin E."/>
            <person name="Drula E."/>
            <person name="Courty P.E."/>
            <person name="Kohler A."/>
            <person name="Kuo A."/>
            <person name="LaButti K."/>
            <person name="Pangilinan J."/>
            <person name="Lipzen A."/>
            <person name="Riley R."/>
            <person name="Andreopoulos W."/>
            <person name="He G."/>
            <person name="Johnson J."/>
            <person name="Nolan M."/>
            <person name="Tritt A."/>
            <person name="Barry K.W."/>
            <person name="Grigoriev I.V."/>
            <person name="Nagy L.G."/>
            <person name="Hibbett D."/>
            <person name="Henrissat B."/>
            <person name="Matheny P.B."/>
            <person name="Labbe J."/>
            <person name="Martin F.M."/>
        </authorList>
    </citation>
    <scope>NUCLEOTIDE SEQUENCE</scope>
    <source>
        <strain evidence="1">EC-137</strain>
    </source>
</reference>
<protein>
    <submittedName>
        <fullName evidence="1">Uncharacterized protein</fullName>
    </submittedName>
</protein>
<organism evidence="1 2">
    <name type="scientific">Vararia minispora EC-137</name>
    <dbReference type="NCBI Taxonomy" id="1314806"/>
    <lineage>
        <taxon>Eukaryota</taxon>
        <taxon>Fungi</taxon>
        <taxon>Dikarya</taxon>
        <taxon>Basidiomycota</taxon>
        <taxon>Agaricomycotina</taxon>
        <taxon>Agaricomycetes</taxon>
        <taxon>Russulales</taxon>
        <taxon>Lachnocladiaceae</taxon>
        <taxon>Vararia</taxon>
    </lineage>
</organism>
<reference evidence="1" key="1">
    <citation type="submission" date="2021-02" db="EMBL/GenBank/DDBJ databases">
        <authorList>
            <consortium name="DOE Joint Genome Institute"/>
            <person name="Ahrendt S."/>
            <person name="Looney B.P."/>
            <person name="Miyauchi S."/>
            <person name="Morin E."/>
            <person name="Drula E."/>
            <person name="Courty P.E."/>
            <person name="Chicoki N."/>
            <person name="Fauchery L."/>
            <person name="Kohler A."/>
            <person name="Kuo A."/>
            <person name="Labutti K."/>
            <person name="Pangilinan J."/>
            <person name="Lipzen A."/>
            <person name="Riley R."/>
            <person name="Andreopoulos W."/>
            <person name="He G."/>
            <person name="Johnson J."/>
            <person name="Barry K.W."/>
            <person name="Grigoriev I.V."/>
            <person name="Nagy L."/>
            <person name="Hibbett D."/>
            <person name="Henrissat B."/>
            <person name="Matheny P.B."/>
            <person name="Labbe J."/>
            <person name="Martin F."/>
        </authorList>
    </citation>
    <scope>NUCLEOTIDE SEQUENCE</scope>
    <source>
        <strain evidence="1">EC-137</strain>
    </source>
</reference>
<comment type="caution">
    <text evidence="1">The sequence shown here is derived from an EMBL/GenBank/DDBJ whole genome shotgun (WGS) entry which is preliminary data.</text>
</comment>